<evidence type="ECO:0000313" key="2">
    <source>
        <dbReference type="Proteomes" id="UP000247973"/>
    </source>
</evidence>
<organism evidence="1 2">
    <name type="scientific">Dysgonomonas alginatilytica</name>
    <dbReference type="NCBI Taxonomy" id="1605892"/>
    <lineage>
        <taxon>Bacteria</taxon>
        <taxon>Pseudomonadati</taxon>
        <taxon>Bacteroidota</taxon>
        <taxon>Bacteroidia</taxon>
        <taxon>Bacteroidales</taxon>
        <taxon>Dysgonomonadaceae</taxon>
        <taxon>Dysgonomonas</taxon>
    </lineage>
</organism>
<proteinExistence type="predicted"/>
<comment type="caution">
    <text evidence="1">The sequence shown here is derived from an EMBL/GenBank/DDBJ whole genome shotgun (WGS) entry which is preliminary data.</text>
</comment>
<dbReference type="AlphaFoldDB" id="A0A2V3PTL6"/>
<name>A0A2V3PTL6_9BACT</name>
<dbReference type="PROSITE" id="PS51257">
    <property type="entry name" value="PROKAR_LIPOPROTEIN"/>
    <property type="match status" value="1"/>
</dbReference>
<sequence length="356" mass="40441">MKHYIKSLYFILLCGLLATSCSDDHYVEIDSLNTDGDEFYCNQKVKIWMAVRSDDLSEVDYQWSCEGGRLTQPQGLDEMTWQAPNTPGTYSVSCTVSSGGKSETRIHKMYVSSYFFEKFEKTPYGIVVQTGAEILAKTESIGGITNTYAQFNGKSSTEAQRYLEKVFNDAQLKIPFSTMSKIGFISAIPKDSLTVGQKKGPPSLYYTWVLKRDPKQADAIYPVQLTVEWYPNVNGKMPVTSLGEKFNLAISISYLEKGISKAVSLRTYIPEISSFDNKIYKKFSMSVDKDYYIYIHLDGKEVYKSEWLRTFRTTHNSQDDIYIDRWRIGFPNGTGKDLPVLYLDDAYGANDGTILK</sequence>
<dbReference type="RefSeq" id="WP_110309950.1">
    <property type="nucleotide sequence ID" value="NZ_QICL01000005.1"/>
</dbReference>
<gene>
    <name evidence="1" type="ORF">CLV62_10540</name>
</gene>
<evidence type="ECO:0000313" key="1">
    <source>
        <dbReference type="EMBL" id="PXV66289.1"/>
    </source>
</evidence>
<dbReference type="EMBL" id="QICL01000005">
    <property type="protein sequence ID" value="PXV66289.1"/>
    <property type="molecule type" value="Genomic_DNA"/>
</dbReference>
<accession>A0A2V3PTL6</accession>
<reference evidence="1 2" key="1">
    <citation type="submission" date="2018-03" db="EMBL/GenBank/DDBJ databases">
        <title>Genomic Encyclopedia of Archaeal and Bacterial Type Strains, Phase II (KMG-II): from individual species to whole genera.</title>
        <authorList>
            <person name="Goeker M."/>
        </authorList>
    </citation>
    <scope>NUCLEOTIDE SEQUENCE [LARGE SCALE GENOMIC DNA]</scope>
    <source>
        <strain evidence="1 2">DSM 100214</strain>
    </source>
</reference>
<keyword evidence="2" id="KW-1185">Reference proteome</keyword>
<evidence type="ECO:0008006" key="3">
    <source>
        <dbReference type="Google" id="ProtNLM"/>
    </source>
</evidence>
<dbReference type="OrthoDB" id="1031873at2"/>
<protein>
    <recommendedName>
        <fullName evidence="3">PKD family protein</fullName>
    </recommendedName>
</protein>
<dbReference type="Proteomes" id="UP000247973">
    <property type="component" value="Unassembled WGS sequence"/>
</dbReference>